<gene>
    <name evidence="1" type="ORF">NPIL_93441</name>
</gene>
<organism evidence="1 2">
    <name type="scientific">Nephila pilipes</name>
    <name type="common">Giant wood spider</name>
    <name type="synonym">Nephila maculata</name>
    <dbReference type="NCBI Taxonomy" id="299642"/>
    <lineage>
        <taxon>Eukaryota</taxon>
        <taxon>Metazoa</taxon>
        <taxon>Ecdysozoa</taxon>
        <taxon>Arthropoda</taxon>
        <taxon>Chelicerata</taxon>
        <taxon>Arachnida</taxon>
        <taxon>Araneae</taxon>
        <taxon>Araneomorphae</taxon>
        <taxon>Entelegynae</taxon>
        <taxon>Araneoidea</taxon>
        <taxon>Nephilidae</taxon>
        <taxon>Nephila</taxon>
    </lineage>
</organism>
<name>A0A8X6U649_NEPPI</name>
<dbReference type="Gene3D" id="2.30.30.100">
    <property type="match status" value="1"/>
</dbReference>
<sequence>MEFIEEYVNEERYGRMKKLIIRCNNILFIRELYEEEYEKTVAYWKSRDDYYEFKRS</sequence>
<reference evidence="1" key="1">
    <citation type="submission" date="2020-08" db="EMBL/GenBank/DDBJ databases">
        <title>Multicomponent nature underlies the extraordinary mechanical properties of spider dragline silk.</title>
        <authorList>
            <person name="Kono N."/>
            <person name="Nakamura H."/>
            <person name="Mori M."/>
            <person name="Yoshida Y."/>
            <person name="Ohtoshi R."/>
            <person name="Malay A.D."/>
            <person name="Moran D.A.P."/>
            <person name="Tomita M."/>
            <person name="Numata K."/>
            <person name="Arakawa K."/>
        </authorList>
    </citation>
    <scope>NUCLEOTIDE SEQUENCE</scope>
</reference>
<feature type="non-terminal residue" evidence="1">
    <location>
        <position position="1"/>
    </location>
</feature>
<dbReference type="Proteomes" id="UP000887013">
    <property type="component" value="Unassembled WGS sequence"/>
</dbReference>
<proteinExistence type="predicted"/>
<comment type="caution">
    <text evidence="1">The sequence shown here is derived from an EMBL/GenBank/DDBJ whole genome shotgun (WGS) entry which is preliminary data.</text>
</comment>
<dbReference type="EMBL" id="BMAW01072890">
    <property type="protein sequence ID" value="GFT85220.1"/>
    <property type="molecule type" value="Genomic_DNA"/>
</dbReference>
<accession>A0A8X6U649</accession>
<dbReference type="AlphaFoldDB" id="A0A8X6U649"/>
<evidence type="ECO:0000313" key="2">
    <source>
        <dbReference type="Proteomes" id="UP000887013"/>
    </source>
</evidence>
<protein>
    <submittedName>
        <fullName evidence="1">Uncharacterized protein</fullName>
    </submittedName>
</protein>
<keyword evidence="2" id="KW-1185">Reference proteome</keyword>
<evidence type="ECO:0000313" key="1">
    <source>
        <dbReference type="EMBL" id="GFT85220.1"/>
    </source>
</evidence>